<evidence type="ECO:0000256" key="2">
    <source>
        <dbReference type="ARBA" id="ARBA00012980"/>
    </source>
</evidence>
<evidence type="ECO:0000256" key="3">
    <source>
        <dbReference type="ARBA" id="ARBA00017144"/>
    </source>
</evidence>
<evidence type="ECO:0000256" key="10">
    <source>
        <dbReference type="ARBA" id="ARBA00048743"/>
    </source>
</evidence>
<dbReference type="Pfam" id="PF02223">
    <property type="entry name" value="Thymidylate_kin"/>
    <property type="match status" value="1"/>
</dbReference>
<dbReference type="EMBL" id="CP051169">
    <property type="protein sequence ID" value="QOK96119.1"/>
    <property type="molecule type" value="Genomic_DNA"/>
</dbReference>
<evidence type="ECO:0000256" key="1">
    <source>
        <dbReference type="ARBA" id="ARBA00009776"/>
    </source>
</evidence>
<dbReference type="GO" id="GO:0004798">
    <property type="term" value="F:dTMP kinase activity"/>
    <property type="evidence" value="ECO:0007669"/>
    <property type="project" value="UniProtKB-UniRule"/>
</dbReference>
<protein>
    <recommendedName>
        <fullName evidence="3 11">Thymidylate kinase</fullName>
        <ecNumber evidence="2 11">2.7.4.9</ecNumber>
    </recommendedName>
    <alternativeName>
        <fullName evidence="9 11">dTMP kinase</fullName>
    </alternativeName>
</protein>
<name>A0AA92QAQ7_RALSL</name>
<proteinExistence type="inferred from homology"/>
<sequence length="245" mass="27088">MKHATLIAFEGIDGSGKTTAATLLAERLEANGVKTAFHPNRSLAPVREALDALAHEEGYSDRFGLFGASSTQFLAAVMKWRELLDLGPLLERGDQVVILDRYFYTQFALATVHETTNSELLRRLFKIFPTPDIVLFMDIDPKIAAERVLKRGRDINAQDYLIRLRDGYRSLPEFDQFQEVAVTGDATPATVLDDIWARVTPKIARLFANASCPGRRVPSNIEIGAVGNALLAGRPSDESEVRSSL</sequence>
<organism evidence="13 14">
    <name type="scientific">Ralstonia solanacearum</name>
    <name type="common">Pseudomonas solanacearum</name>
    <dbReference type="NCBI Taxonomy" id="305"/>
    <lineage>
        <taxon>Bacteria</taxon>
        <taxon>Pseudomonadati</taxon>
        <taxon>Pseudomonadota</taxon>
        <taxon>Betaproteobacteria</taxon>
        <taxon>Burkholderiales</taxon>
        <taxon>Burkholderiaceae</taxon>
        <taxon>Ralstonia</taxon>
        <taxon>Ralstonia solanacearum species complex</taxon>
    </lineage>
</organism>
<dbReference type="GO" id="GO:0006227">
    <property type="term" value="P:dUDP biosynthetic process"/>
    <property type="evidence" value="ECO:0007669"/>
    <property type="project" value="TreeGrafter"/>
</dbReference>
<reference evidence="14" key="1">
    <citation type="submission" date="2020-04" db="EMBL/GenBank/DDBJ databases">
        <title>Ralstonia solanacearum UW576, UW763, UW773, and UW774.</title>
        <authorList>
            <person name="Steidl O."/>
            <person name="Truchon A."/>
            <person name="Allen C."/>
        </authorList>
    </citation>
    <scope>NUCLEOTIDE SEQUENCE [LARGE SCALE GENOMIC DNA]</scope>
    <source>
        <strain evidence="14">UW774</strain>
    </source>
</reference>
<dbReference type="GO" id="GO:0006233">
    <property type="term" value="P:dTDP biosynthetic process"/>
    <property type="evidence" value="ECO:0007669"/>
    <property type="project" value="InterPro"/>
</dbReference>
<dbReference type="Gene3D" id="3.40.50.300">
    <property type="entry name" value="P-loop containing nucleotide triphosphate hydrolases"/>
    <property type="match status" value="1"/>
</dbReference>
<keyword evidence="5 11" id="KW-0545">Nucleotide biosynthesis</keyword>
<dbReference type="PANTHER" id="PTHR10344">
    <property type="entry name" value="THYMIDYLATE KINASE"/>
    <property type="match status" value="1"/>
</dbReference>
<dbReference type="AlphaFoldDB" id="A0AA92QAQ7"/>
<keyword evidence="7 11" id="KW-0418">Kinase</keyword>
<dbReference type="PANTHER" id="PTHR10344:SF4">
    <property type="entry name" value="UMP-CMP KINASE 2, MITOCHONDRIAL"/>
    <property type="match status" value="1"/>
</dbReference>
<evidence type="ECO:0000256" key="11">
    <source>
        <dbReference type="HAMAP-Rule" id="MF_00165"/>
    </source>
</evidence>
<comment type="similarity">
    <text evidence="1 11">Belongs to the thymidylate kinase family.</text>
</comment>
<dbReference type="CDD" id="cd01672">
    <property type="entry name" value="TMPK"/>
    <property type="match status" value="1"/>
</dbReference>
<evidence type="ECO:0000259" key="12">
    <source>
        <dbReference type="Pfam" id="PF02223"/>
    </source>
</evidence>
<dbReference type="InterPro" id="IPR039430">
    <property type="entry name" value="Thymidylate_kin-like_dom"/>
</dbReference>
<gene>
    <name evidence="11" type="primary">tmk</name>
    <name evidence="13" type="ORF">HF909_06590</name>
</gene>
<evidence type="ECO:0000256" key="7">
    <source>
        <dbReference type="ARBA" id="ARBA00022777"/>
    </source>
</evidence>
<evidence type="ECO:0000256" key="4">
    <source>
        <dbReference type="ARBA" id="ARBA00022679"/>
    </source>
</evidence>
<dbReference type="InterPro" id="IPR027417">
    <property type="entry name" value="P-loop_NTPase"/>
</dbReference>
<keyword evidence="4 11" id="KW-0808">Transferase</keyword>
<keyword evidence="6 11" id="KW-0547">Nucleotide-binding</keyword>
<dbReference type="HAMAP" id="MF_00165">
    <property type="entry name" value="Thymidylate_kinase"/>
    <property type="match status" value="1"/>
</dbReference>
<feature type="domain" description="Thymidylate kinase-like" evidence="12">
    <location>
        <begin position="9"/>
        <end position="175"/>
    </location>
</feature>
<accession>A0AA92QAQ7</accession>
<evidence type="ECO:0000256" key="6">
    <source>
        <dbReference type="ARBA" id="ARBA00022741"/>
    </source>
</evidence>
<feature type="binding site" evidence="11">
    <location>
        <begin position="11"/>
        <end position="18"/>
    </location>
    <ligand>
        <name>ATP</name>
        <dbReference type="ChEBI" id="CHEBI:30616"/>
    </ligand>
</feature>
<dbReference type="SUPFAM" id="SSF52540">
    <property type="entry name" value="P-loop containing nucleoside triphosphate hydrolases"/>
    <property type="match status" value="1"/>
</dbReference>
<keyword evidence="8 11" id="KW-0067">ATP-binding</keyword>
<evidence type="ECO:0000256" key="9">
    <source>
        <dbReference type="ARBA" id="ARBA00029962"/>
    </source>
</evidence>
<dbReference type="GO" id="GO:0005524">
    <property type="term" value="F:ATP binding"/>
    <property type="evidence" value="ECO:0007669"/>
    <property type="project" value="UniProtKB-UniRule"/>
</dbReference>
<dbReference type="GO" id="GO:0006235">
    <property type="term" value="P:dTTP biosynthetic process"/>
    <property type="evidence" value="ECO:0007669"/>
    <property type="project" value="UniProtKB-UniRule"/>
</dbReference>
<dbReference type="EC" id="2.7.4.9" evidence="2 11"/>
<dbReference type="InterPro" id="IPR018094">
    <property type="entry name" value="Thymidylate_kinase"/>
</dbReference>
<dbReference type="Proteomes" id="UP000593970">
    <property type="component" value="Chromosome"/>
</dbReference>
<evidence type="ECO:0000313" key="13">
    <source>
        <dbReference type="EMBL" id="QOK96119.1"/>
    </source>
</evidence>
<comment type="function">
    <text evidence="11">Phosphorylation of dTMP to form dTDP in both de novo and salvage pathways of dTTP synthesis.</text>
</comment>
<dbReference type="GO" id="GO:0005737">
    <property type="term" value="C:cytoplasm"/>
    <property type="evidence" value="ECO:0007669"/>
    <property type="project" value="TreeGrafter"/>
</dbReference>
<evidence type="ECO:0000256" key="8">
    <source>
        <dbReference type="ARBA" id="ARBA00022840"/>
    </source>
</evidence>
<evidence type="ECO:0000256" key="5">
    <source>
        <dbReference type="ARBA" id="ARBA00022727"/>
    </source>
</evidence>
<evidence type="ECO:0000313" key="14">
    <source>
        <dbReference type="Proteomes" id="UP000593970"/>
    </source>
</evidence>
<comment type="catalytic activity">
    <reaction evidence="10 11">
        <text>dTMP + ATP = dTDP + ADP</text>
        <dbReference type="Rhea" id="RHEA:13517"/>
        <dbReference type="ChEBI" id="CHEBI:30616"/>
        <dbReference type="ChEBI" id="CHEBI:58369"/>
        <dbReference type="ChEBI" id="CHEBI:63528"/>
        <dbReference type="ChEBI" id="CHEBI:456216"/>
        <dbReference type="EC" id="2.7.4.9"/>
    </reaction>
</comment>